<proteinExistence type="inferred from homology"/>
<keyword evidence="5" id="KW-0028">Amino-acid biosynthesis</keyword>
<dbReference type="HAMAP" id="MF_01024">
    <property type="entry name" value="HisD"/>
    <property type="match status" value="1"/>
</dbReference>
<feature type="active site" description="Proton acceptor" evidence="5 7">
    <location>
        <position position="328"/>
    </location>
</feature>
<keyword evidence="2 5" id="KW-0479">Metal-binding</keyword>
<reference evidence="12" key="3">
    <citation type="submission" date="2024-05" db="EMBL/GenBank/DDBJ databases">
        <title>Yangia mangrovi SAOS 153D genome.</title>
        <authorList>
            <person name="Verma A."/>
            <person name="Pal Y."/>
            <person name="Sundharam S."/>
            <person name="Bisht B."/>
            <person name="Srinivasan K."/>
        </authorList>
    </citation>
    <scope>NUCLEOTIDE SEQUENCE</scope>
    <source>
        <strain evidence="12">SAOS 153D</strain>
    </source>
</reference>
<feature type="binding site" evidence="5 9">
    <location>
        <position position="415"/>
    </location>
    <ligand>
        <name>substrate</name>
    </ligand>
</feature>
<feature type="binding site" evidence="5 10">
    <location>
        <position position="361"/>
    </location>
    <ligand>
        <name>Zn(2+)</name>
        <dbReference type="ChEBI" id="CHEBI:29105"/>
    </ligand>
</feature>
<reference evidence="13" key="1">
    <citation type="submission" date="2017-09" db="EMBL/GenBank/DDBJ databases">
        <title>Yangia sp. SAOS 153D whole genome sequencing.</title>
        <authorList>
            <person name="Verma A."/>
            <person name="Krishnamurthi S."/>
        </authorList>
    </citation>
    <scope>NUCLEOTIDE SEQUENCE [LARGE SCALE GENOMIC DNA]</scope>
    <source>
        <strain evidence="13">SAOS 153D</strain>
    </source>
</reference>
<feature type="binding site" evidence="5 8">
    <location>
        <position position="214"/>
    </location>
    <ligand>
        <name>NAD(+)</name>
        <dbReference type="ChEBI" id="CHEBI:57540"/>
    </ligand>
</feature>
<comment type="pathway">
    <text evidence="5">Amino-acid biosynthesis; L-histidine biosynthesis; L-histidine from 5-phospho-alpha-D-ribose 1-diphosphate: step 9/9.</text>
</comment>
<feature type="active site" description="Proton acceptor" evidence="5 7">
    <location>
        <position position="327"/>
    </location>
</feature>
<accession>A0A2A3JTK1</accession>
<feature type="binding site" evidence="5 10">
    <location>
        <position position="262"/>
    </location>
    <ligand>
        <name>Zn(2+)</name>
        <dbReference type="ChEBI" id="CHEBI:29105"/>
    </ligand>
</feature>
<dbReference type="SUPFAM" id="SSF53720">
    <property type="entry name" value="ALDH-like"/>
    <property type="match status" value="1"/>
</dbReference>
<dbReference type="GO" id="GO:0000105">
    <property type="term" value="P:L-histidine biosynthetic process"/>
    <property type="evidence" value="ECO:0007669"/>
    <property type="project" value="UniProtKB-UniRule"/>
</dbReference>
<dbReference type="GO" id="GO:0051287">
    <property type="term" value="F:NAD binding"/>
    <property type="evidence" value="ECO:0007669"/>
    <property type="project" value="InterPro"/>
</dbReference>
<comment type="similarity">
    <text evidence="1 5 6 11">Belongs to the histidinol dehydrogenase family.</text>
</comment>
<dbReference type="Pfam" id="PF00815">
    <property type="entry name" value="Histidinol_dh"/>
    <property type="match status" value="1"/>
</dbReference>
<keyword evidence="5" id="KW-0368">Histidine biosynthesis</keyword>
<keyword evidence="3 5" id="KW-0862">Zinc</keyword>
<dbReference type="AlphaFoldDB" id="A0A2A3JTK1"/>
<protein>
    <recommendedName>
        <fullName evidence="5">Histidinol dehydrogenase</fullName>
        <shortName evidence="5">HDH</shortName>
        <ecNumber evidence="5">1.1.1.23</ecNumber>
    </recommendedName>
</protein>
<dbReference type="InterPro" id="IPR022695">
    <property type="entry name" value="Histidinol_DH_monofunct"/>
</dbReference>
<evidence type="ECO:0000256" key="6">
    <source>
        <dbReference type="PIRNR" id="PIRNR000099"/>
    </source>
</evidence>
<dbReference type="EC" id="1.1.1.23" evidence="5"/>
<evidence type="ECO:0000256" key="3">
    <source>
        <dbReference type="ARBA" id="ARBA00022833"/>
    </source>
</evidence>
<dbReference type="PIRSF" id="PIRSF000099">
    <property type="entry name" value="Histidinol_dh"/>
    <property type="match status" value="1"/>
</dbReference>
<feature type="binding site" evidence="5 9">
    <location>
        <position position="259"/>
    </location>
    <ligand>
        <name>substrate</name>
    </ligand>
</feature>
<feature type="binding site" evidence="5 8">
    <location>
        <position position="130"/>
    </location>
    <ligand>
        <name>NAD(+)</name>
        <dbReference type="ChEBI" id="CHEBI:57540"/>
    </ligand>
</feature>
<evidence type="ECO:0000256" key="5">
    <source>
        <dbReference type="HAMAP-Rule" id="MF_01024"/>
    </source>
</evidence>
<keyword evidence="4 5" id="KW-0560">Oxidoreductase</keyword>
<feature type="binding site" evidence="5 10">
    <location>
        <position position="420"/>
    </location>
    <ligand>
        <name>Zn(2+)</name>
        <dbReference type="ChEBI" id="CHEBI:29105"/>
    </ligand>
</feature>
<organism evidence="13">
    <name type="scientific">Alloyangia mangrovi</name>
    <dbReference type="NCBI Taxonomy" id="1779329"/>
    <lineage>
        <taxon>Bacteria</taxon>
        <taxon>Pseudomonadati</taxon>
        <taxon>Pseudomonadota</taxon>
        <taxon>Alphaproteobacteria</taxon>
        <taxon>Rhodobacterales</taxon>
        <taxon>Roseobacteraceae</taxon>
        <taxon>Alloyangia</taxon>
    </lineage>
</organism>
<dbReference type="GO" id="GO:0004399">
    <property type="term" value="F:histidinol dehydrogenase activity"/>
    <property type="evidence" value="ECO:0007669"/>
    <property type="project" value="UniProtKB-UniRule"/>
</dbReference>
<evidence type="ECO:0000256" key="7">
    <source>
        <dbReference type="PIRSR" id="PIRSR000099-1"/>
    </source>
</evidence>
<dbReference type="InterPro" id="IPR016161">
    <property type="entry name" value="Ald_DH/histidinol_DH"/>
</dbReference>
<dbReference type="CDD" id="cd06572">
    <property type="entry name" value="Histidinol_dh"/>
    <property type="match status" value="1"/>
</dbReference>
<dbReference type="InterPro" id="IPR012131">
    <property type="entry name" value="Hstdl_DH"/>
</dbReference>
<dbReference type="RefSeq" id="WP_095882844.1">
    <property type="nucleotide sequence ID" value="NZ_NTHN02000010.1"/>
</dbReference>
<evidence type="ECO:0000256" key="8">
    <source>
        <dbReference type="PIRSR" id="PIRSR000099-2"/>
    </source>
</evidence>
<comment type="cofactor">
    <cofactor evidence="5 10">
        <name>Zn(2+)</name>
        <dbReference type="ChEBI" id="CHEBI:29105"/>
    </cofactor>
    <text evidence="5 10">Binds 1 zinc ion per subunit.</text>
</comment>
<evidence type="ECO:0000313" key="12">
    <source>
        <dbReference type="EMBL" id="MCT4370229.1"/>
    </source>
</evidence>
<dbReference type="FunFam" id="3.40.50.1980:FF:000001">
    <property type="entry name" value="Histidinol dehydrogenase"/>
    <property type="match status" value="1"/>
</dbReference>
<dbReference type="PRINTS" id="PR00083">
    <property type="entry name" value="HOLDHDRGNASE"/>
</dbReference>
<dbReference type="Gene3D" id="1.20.5.1300">
    <property type="match status" value="1"/>
</dbReference>
<dbReference type="NCBIfam" id="TIGR00069">
    <property type="entry name" value="hisD"/>
    <property type="match status" value="1"/>
</dbReference>
<dbReference type="PANTHER" id="PTHR21256:SF2">
    <property type="entry name" value="HISTIDINE BIOSYNTHESIS TRIFUNCTIONAL PROTEIN"/>
    <property type="match status" value="1"/>
</dbReference>
<evidence type="ECO:0000256" key="1">
    <source>
        <dbReference type="ARBA" id="ARBA00010178"/>
    </source>
</evidence>
<dbReference type="PANTHER" id="PTHR21256">
    <property type="entry name" value="HISTIDINOL DEHYDROGENASE HDH"/>
    <property type="match status" value="1"/>
</dbReference>
<gene>
    <name evidence="5 13" type="primary">hisD</name>
    <name evidence="12" type="ORF">CLG85_007780</name>
    <name evidence="13" type="ORF">CLG85_14175</name>
</gene>
<feature type="binding site" evidence="5 9">
    <location>
        <position position="262"/>
    </location>
    <ligand>
        <name>substrate</name>
    </ligand>
</feature>
<comment type="catalytic activity">
    <reaction evidence="5">
        <text>L-histidinol + 2 NAD(+) + H2O = L-histidine + 2 NADH + 3 H(+)</text>
        <dbReference type="Rhea" id="RHEA:20641"/>
        <dbReference type="ChEBI" id="CHEBI:15377"/>
        <dbReference type="ChEBI" id="CHEBI:15378"/>
        <dbReference type="ChEBI" id="CHEBI:57540"/>
        <dbReference type="ChEBI" id="CHEBI:57595"/>
        <dbReference type="ChEBI" id="CHEBI:57699"/>
        <dbReference type="ChEBI" id="CHEBI:57945"/>
        <dbReference type="EC" id="1.1.1.23"/>
    </reaction>
</comment>
<evidence type="ECO:0000256" key="4">
    <source>
        <dbReference type="ARBA" id="ARBA00023002"/>
    </source>
</evidence>
<dbReference type="FunFam" id="3.40.50.1980:FF:000026">
    <property type="entry name" value="Histidinol dehydrogenase"/>
    <property type="match status" value="1"/>
</dbReference>
<comment type="caution">
    <text evidence="13">The sequence shown here is derived from an EMBL/GenBank/DDBJ whole genome shotgun (WGS) entry which is preliminary data.</text>
</comment>
<name>A0A2A3JTK1_9RHOB</name>
<sequence>MPVFLDTTDPDFELEFAQLLSAKREDSPDVDDIVAGIIADVRARGDAAVLELTAKFDRLELEAAGLRFTPEEIDAYCAQVPEAERAALETAAERIRAYHVRQMPEDAQWTDPDGATLGWRWTPVSAAGLYVPGGLASYPSSVLMNAIPAKVAGVERLCIAVPTPDGIANPLVLLAARIAGVDEIYRIGGAQAIAALAYGTESIAPVDKITGPGNAFVAAAKRRVFGKVGIDMIAGPSEILVIADGDNDPEFIALDLLSQAEHDESAQSILITPDAGFAQKVADEVARQLEVLERRGIAGASWRDFGAVIITRDLDEAAALSNRVAPEHLELCVAEPEALSEKIRHAGAIFLGQWTPEAIGDYVGGPNHVLPTARSARFSSGLSVLDFVKRTTLAKMSPEALRAIGPAAEVLASSESLQAHGLSVSARLRKLNG</sequence>
<keyword evidence="5 8" id="KW-0520">NAD</keyword>
<dbReference type="EMBL" id="NTHN02000010">
    <property type="protein sequence ID" value="MCT4370229.1"/>
    <property type="molecule type" value="Genomic_DNA"/>
</dbReference>
<feature type="binding site" evidence="5 10">
    <location>
        <position position="259"/>
    </location>
    <ligand>
        <name>Zn(2+)</name>
        <dbReference type="ChEBI" id="CHEBI:29105"/>
    </ligand>
</feature>
<keyword evidence="14" id="KW-1185">Reference proteome</keyword>
<dbReference type="GO" id="GO:0008270">
    <property type="term" value="F:zinc ion binding"/>
    <property type="evidence" value="ECO:0007669"/>
    <property type="project" value="UniProtKB-UniRule"/>
</dbReference>
<evidence type="ECO:0000256" key="11">
    <source>
        <dbReference type="RuleBase" id="RU004175"/>
    </source>
</evidence>
<feature type="binding site" evidence="5 9">
    <location>
        <position position="328"/>
    </location>
    <ligand>
        <name>substrate</name>
    </ligand>
</feature>
<feature type="binding site" evidence="5 9">
    <location>
        <position position="237"/>
    </location>
    <ligand>
        <name>substrate</name>
    </ligand>
</feature>
<feature type="binding site" evidence="5 8">
    <location>
        <position position="191"/>
    </location>
    <ligand>
        <name>NAD(+)</name>
        <dbReference type="ChEBI" id="CHEBI:57540"/>
    </ligand>
</feature>
<dbReference type="EMBL" id="NTHN01000226">
    <property type="protein sequence ID" value="PBD18535.1"/>
    <property type="molecule type" value="Genomic_DNA"/>
</dbReference>
<dbReference type="PROSITE" id="PS00611">
    <property type="entry name" value="HISOL_DEHYDROGENASE"/>
    <property type="match status" value="1"/>
</dbReference>
<dbReference type="Gene3D" id="3.40.50.1980">
    <property type="entry name" value="Nitrogenase molybdenum iron protein domain"/>
    <property type="match status" value="2"/>
</dbReference>
<dbReference type="GO" id="GO:0005829">
    <property type="term" value="C:cytosol"/>
    <property type="evidence" value="ECO:0007669"/>
    <property type="project" value="TreeGrafter"/>
</dbReference>
<dbReference type="UniPathway" id="UPA00031">
    <property type="reaction ID" value="UER00014"/>
</dbReference>
<dbReference type="OrthoDB" id="9805269at2"/>
<evidence type="ECO:0000256" key="9">
    <source>
        <dbReference type="PIRSR" id="PIRSR000099-3"/>
    </source>
</evidence>
<evidence type="ECO:0000313" key="14">
    <source>
        <dbReference type="Proteomes" id="UP000217448"/>
    </source>
</evidence>
<reference evidence="14" key="2">
    <citation type="submission" date="2023-07" db="EMBL/GenBank/DDBJ databases">
        <title>Yangia mangrovi SAOS 153D genome.</title>
        <authorList>
            <person name="Verma A."/>
            <person name="Pal Y."/>
            <person name="Sundharam S."/>
            <person name="Bisht B."/>
            <person name="Srinivasan K."/>
        </authorList>
    </citation>
    <scope>NUCLEOTIDE SEQUENCE [LARGE SCALE GENOMIC DNA]</scope>
    <source>
        <strain evidence="14">SAOS 153D</strain>
    </source>
</reference>
<feature type="binding site" evidence="5 9">
    <location>
        <position position="420"/>
    </location>
    <ligand>
        <name>substrate</name>
    </ligand>
</feature>
<feature type="binding site" evidence="5 9">
    <location>
        <position position="361"/>
    </location>
    <ligand>
        <name>substrate</name>
    </ligand>
</feature>
<dbReference type="InterPro" id="IPR001692">
    <property type="entry name" value="Histidinol_DH_CS"/>
</dbReference>
<evidence type="ECO:0000313" key="13">
    <source>
        <dbReference type="EMBL" id="PBD18535.1"/>
    </source>
</evidence>
<dbReference type="Proteomes" id="UP000217448">
    <property type="component" value="Unassembled WGS sequence"/>
</dbReference>
<evidence type="ECO:0000256" key="10">
    <source>
        <dbReference type="PIRSR" id="PIRSR000099-4"/>
    </source>
</evidence>
<comment type="function">
    <text evidence="5">Catalyzes the sequential NAD-dependent oxidations of L-histidinol to L-histidinaldehyde and then to L-histidine.</text>
</comment>
<evidence type="ECO:0000256" key="2">
    <source>
        <dbReference type="ARBA" id="ARBA00022723"/>
    </source>
</evidence>